<dbReference type="Pfam" id="PF13020">
    <property type="entry name" value="NOV_C"/>
    <property type="match status" value="1"/>
</dbReference>
<accession>A0A2N3ICV0</accession>
<dbReference type="SUPFAM" id="SSF55874">
    <property type="entry name" value="ATPase domain of HSP90 chaperone/DNA topoisomerase II/histidine kinase"/>
    <property type="match status" value="1"/>
</dbReference>
<evidence type="ECO:0000256" key="1">
    <source>
        <dbReference type="SAM" id="Coils"/>
    </source>
</evidence>
<dbReference type="RefSeq" id="WP_101359070.1">
    <property type="nucleotide sequence ID" value="NZ_NKXO01000027.1"/>
</dbReference>
<proteinExistence type="predicted"/>
<dbReference type="EMBL" id="NKXO01000027">
    <property type="protein sequence ID" value="PKQ68073.1"/>
    <property type="molecule type" value="Genomic_DNA"/>
</dbReference>
<sequence>MHIKSIKAFRYWYKTKEKSISPERNEYDENFIGTYTFQNNKKIKGFFEMYHGDKPDIETYLPSILKIAEDGQAIYEFLQNAVDCNSSHFYLFYDDTYFLAINNGEPFDLNGVKAILNIAQTTKKSCDKIGRFGIGFKLVHRLVGKNEGTNEIVHLYKGPILFSWYQLEQVGQLISNKLSVQSVFPSADKTSTTHQNFLNAPYLFKIVLTNFPTEPNEKVRNLQYQEQILFPQEELNEFADFLRNCLQKYPEIKYSTLNHGTMFFLKLGEGKKELLDRDYQDLKTGVAYSMNMLKKLQKVIINGEVIEKQALELEEFEIDKNSQEFARINPEYKDCNIKISFGYYPDYKKSNQIKEAPNFYKYFPMGDETNGFSFMLHCDAFSNEANRRKLQKDSTNKNLLPIIANCITSRLDEYKRTNRKQFLKLYVSLLLSDVPNKQNNEWLKPIFYDVLLKYLRSNIPVKNNLFCLEPEKVKIKSEKIDFDLHLANFGLQEFHWFEWESKNDYEIIREARNNEKLQLETWDFADVLQNCHVKITNQFLLQNYLLNSEFQRKIIQQLNEISQSKWKEKNYFLYSKFAQLNFFHYEYQGKIYLTSLNYCLQNNILILQEKHREIHKILEKLGFIVSLQYVDREASPIQKIICENVGYLKDEKKFFELIQTQTASNAQKLTPQEKIVLFKALKNLQNVGEESLKKLLLFENEQNLITPLKNLIAGDLSLPQWLKPYQIKKTENFNELKKYLLAEKDIYSEIIFPFWDNILASGKLGDIRHFYDEVRQYYQLNDKNPNLSDKKKFVFVQYYHTFEEANQVFYNKNLSEIKDYESLRTGIEKLTGKLIPYQLIIPYLTTPPFELKDLDLSDFIEHTKNLLHIDELKAVLEFCKINKESFFENFVIEKEADEYFKVSHKNKNTFQVSPSKKELTEFIEKHLKNIFKVLPNELNEYKNETGIIRGEELYNILVENIDVDSHKEELIDIVAYSEPKRKFLLQLSEIRLLSNEKYDKESFEYKVLNLACDILNDDESISDFRDKVIIETEEYELTLSEIPPFSDKVKIEEHEFSLAQILPNTYENSAYLSSIIEQFSSLGINETKLHSLFGINQEKEITDIFELFSKETEILENYEQLAFLFLYGKFIENVDFSKFYALNIDEEKVNLYYDKYLQPFAFISSSQVLHEKYSGISKYFKKFPIIIDYAENLLLLKQPYFDQENNKFVCPYILTEMSNTQKLSLIEFLFNQWNNKNKKKAINSIDWSEIEGCSTKDLLNFIPRYSVYPNDYALKEEQLPDYLQKWSDSDEKLSFLADLGVWTESSTLVQLRKFFSNQISFSKHSLYQDNILCNNEEMLFNTFNWLKKNKITLSNSEQYEVFKSMVDIINNIRSNNNIDDLIIQETYDFELLRQNSTEWEAESYQTWKEKLEHKFTIYLYEEELPINVTLDEIEGYVFYSYNQGNIAIDENNNIYVNKQTDIKQALNVLVADEENDFSAEDLLLLYQSHEGFGGVASLMDKYKQLEEENRRLKETLNEFLNYSGTASYHPTVSEEKDDLLYLARIAEKSERFIYQKLKEKYPDKIIRWNNFNEDSNTFEESFCEYDFAVLEPNGKILHYVECKGTPYGKETFYLTSSEWRFFINCIRNKESYHLYRVFDVETSPRCLFIDNLWEWIKQGWIVPYLLATEVIRGGKVFLTIV</sequence>
<gene>
    <name evidence="3" type="ORF">Rain11_1800</name>
</gene>
<dbReference type="InterPro" id="IPR024975">
    <property type="entry name" value="NOV_C"/>
</dbReference>
<dbReference type="Proteomes" id="UP000233387">
    <property type="component" value="Unassembled WGS sequence"/>
</dbReference>
<organism evidence="3 4">
    <name type="scientific">Raineya orbicola</name>
    <dbReference type="NCBI Taxonomy" id="2016530"/>
    <lineage>
        <taxon>Bacteria</taxon>
        <taxon>Pseudomonadati</taxon>
        <taxon>Bacteroidota</taxon>
        <taxon>Cytophagia</taxon>
        <taxon>Cytophagales</taxon>
        <taxon>Raineyaceae</taxon>
        <taxon>Raineya</taxon>
    </lineage>
</organism>
<feature type="domain" description="Protein NO VEIN C-terminal" evidence="2">
    <location>
        <begin position="1550"/>
        <end position="1648"/>
    </location>
</feature>
<keyword evidence="1" id="KW-0175">Coiled coil</keyword>
<evidence type="ECO:0000313" key="4">
    <source>
        <dbReference type="Proteomes" id="UP000233387"/>
    </source>
</evidence>
<dbReference type="NCBIfam" id="NF047352">
    <property type="entry name" value="P_loop_sacsin"/>
    <property type="match status" value="1"/>
</dbReference>
<feature type="coiled-coil region" evidence="1">
    <location>
        <begin position="1495"/>
        <end position="1522"/>
    </location>
</feature>
<evidence type="ECO:0000259" key="2">
    <source>
        <dbReference type="Pfam" id="PF13020"/>
    </source>
</evidence>
<dbReference type="InterPro" id="IPR036890">
    <property type="entry name" value="HATPase_C_sf"/>
</dbReference>
<keyword evidence="4" id="KW-1185">Reference proteome</keyword>
<comment type="caution">
    <text evidence="3">The sequence shown here is derived from an EMBL/GenBank/DDBJ whole genome shotgun (WGS) entry which is preliminary data.</text>
</comment>
<evidence type="ECO:0000313" key="3">
    <source>
        <dbReference type="EMBL" id="PKQ68073.1"/>
    </source>
</evidence>
<dbReference type="OrthoDB" id="9757917at2"/>
<reference evidence="3 4" key="1">
    <citation type="submission" date="2017-06" db="EMBL/GenBank/DDBJ databases">
        <title>Raineya orbicola gen. nov., sp. nov. a slightly thermophilic bacterium of the phylum Bacteroidetes and the description of Raineyaceae fam. nov.</title>
        <authorList>
            <person name="Albuquerque L."/>
            <person name="Polonia A.R.M."/>
            <person name="Barroso C."/>
            <person name="Froufe H.J.C."/>
            <person name="Lage O."/>
            <person name="Lobo-Da-Cunha A."/>
            <person name="Egas C."/>
            <person name="Da Costa M.S."/>
        </authorList>
    </citation>
    <scope>NUCLEOTIDE SEQUENCE [LARGE SCALE GENOMIC DNA]</scope>
    <source>
        <strain evidence="3 4">SPSPC-11</strain>
    </source>
</reference>
<protein>
    <recommendedName>
        <fullName evidence="2">Protein NO VEIN C-terminal domain-containing protein</fullName>
    </recommendedName>
</protein>
<name>A0A2N3ICV0_9BACT</name>